<dbReference type="OrthoDB" id="5622860at2"/>
<name>A0A081NGM0_9GAMM</name>
<protein>
    <recommendedName>
        <fullName evidence="4">Porin</fullName>
    </recommendedName>
</protein>
<evidence type="ECO:0000313" key="2">
    <source>
        <dbReference type="EMBL" id="KEQ17593.1"/>
    </source>
</evidence>
<dbReference type="RefSeq" id="WP_034838031.1">
    <property type="nucleotide sequence ID" value="NZ_JOKH01000003.1"/>
</dbReference>
<sequence>MKKTLLATAVLMASTSAMAAWTSSDGNLTIGGDAEINFDVINNDEGIGRDDKTNTQLGDDSRFLLDVAWMNTKDNGAFVTGRAQPLIRTDGKVEVDDVYFGFGMKDAWMFQIGRYEAMDLFPLGKDVAVFYAAGSDGIGDGIYYYMAKEGRGRSDDAGQVRWVGEFGNWTAEVSTVYGDTSGILSGSIDYLDNGNKIIESDNNSFMVRPAVNYLSDDGFVSISFGGEYEANKDSVSVTNKTTGEVYDLSHRYGLSATTTLNFGDLQWHTSAAYQDAKEAWKAQTFNTNFEYLNAFGLGTSFARNDFKAKAHDARSYIVYTTYTMPVLGFDNAEVSFALSYSETKNAFGMKGNDEETVAFRTRFNYYF</sequence>
<dbReference type="SUPFAM" id="SSF56935">
    <property type="entry name" value="Porins"/>
    <property type="match status" value="1"/>
</dbReference>
<dbReference type="EMBL" id="JOKH01000003">
    <property type="protein sequence ID" value="KEQ17593.1"/>
    <property type="molecule type" value="Genomic_DNA"/>
</dbReference>
<feature type="chain" id="PRO_5001760766" description="Porin" evidence="1">
    <location>
        <begin position="20"/>
        <end position="367"/>
    </location>
</feature>
<feature type="signal peptide" evidence="1">
    <location>
        <begin position="1"/>
        <end position="19"/>
    </location>
</feature>
<keyword evidence="3" id="KW-1185">Reference proteome</keyword>
<keyword evidence="1" id="KW-0732">Signal</keyword>
<evidence type="ECO:0008006" key="4">
    <source>
        <dbReference type="Google" id="ProtNLM"/>
    </source>
</evidence>
<evidence type="ECO:0000313" key="3">
    <source>
        <dbReference type="Proteomes" id="UP000028073"/>
    </source>
</evidence>
<gene>
    <name evidence="2" type="ORF">GZ78_17850</name>
</gene>
<dbReference type="AlphaFoldDB" id="A0A081NGM0"/>
<proteinExistence type="predicted"/>
<dbReference type="Proteomes" id="UP000028073">
    <property type="component" value="Unassembled WGS sequence"/>
</dbReference>
<reference evidence="2 3" key="1">
    <citation type="submission" date="2014-06" db="EMBL/GenBank/DDBJ databases">
        <title>Whole Genome Sequences of Three Symbiotic Endozoicomonas Bacteria.</title>
        <authorList>
            <person name="Neave M.J."/>
            <person name="Apprill A."/>
            <person name="Voolstra C.R."/>
        </authorList>
    </citation>
    <scope>NUCLEOTIDE SEQUENCE [LARGE SCALE GENOMIC DNA]</scope>
    <source>
        <strain evidence="2 3">DSM 25634</strain>
    </source>
</reference>
<dbReference type="Pfam" id="PF16966">
    <property type="entry name" value="Porin_8"/>
    <property type="match status" value="1"/>
</dbReference>
<comment type="caution">
    <text evidence="2">The sequence shown here is derived from an EMBL/GenBank/DDBJ whole genome shotgun (WGS) entry which is preliminary data.</text>
</comment>
<accession>A0A081NGM0</accession>
<evidence type="ECO:0000256" key="1">
    <source>
        <dbReference type="SAM" id="SignalP"/>
    </source>
</evidence>
<dbReference type="eggNOG" id="ENOG502Z8QE">
    <property type="taxonomic scope" value="Bacteria"/>
</dbReference>
<dbReference type="InterPro" id="IPR016963">
    <property type="entry name" value="Glycoporin_RafY"/>
</dbReference>
<dbReference type="STRING" id="1137799.GZ78_17850"/>
<organism evidence="2 3">
    <name type="scientific">Endozoicomonas numazuensis</name>
    <dbReference type="NCBI Taxonomy" id="1137799"/>
    <lineage>
        <taxon>Bacteria</taxon>
        <taxon>Pseudomonadati</taxon>
        <taxon>Pseudomonadota</taxon>
        <taxon>Gammaproteobacteria</taxon>
        <taxon>Oceanospirillales</taxon>
        <taxon>Endozoicomonadaceae</taxon>
        <taxon>Endozoicomonas</taxon>
    </lineage>
</organism>